<dbReference type="Pfam" id="PF02470">
    <property type="entry name" value="MlaD"/>
    <property type="match status" value="1"/>
</dbReference>
<keyword evidence="4" id="KW-1185">Reference proteome</keyword>
<dbReference type="InterPro" id="IPR003399">
    <property type="entry name" value="Mce/MlaD"/>
</dbReference>
<dbReference type="OrthoDB" id="4741753at2"/>
<dbReference type="EMBL" id="SGWQ01000022">
    <property type="protein sequence ID" value="RZS29433.1"/>
    <property type="molecule type" value="Genomic_DNA"/>
</dbReference>
<protein>
    <submittedName>
        <fullName evidence="3">Phospholipid/cholesterol/gamma-HCH transport system substrate-binding protein</fullName>
    </submittedName>
</protein>
<feature type="domain" description="Mammalian cell entry C-terminal" evidence="2">
    <location>
        <begin position="122"/>
        <end position="292"/>
    </location>
</feature>
<dbReference type="InterPro" id="IPR052336">
    <property type="entry name" value="MlaD_Phospholipid_Transporter"/>
</dbReference>
<reference evidence="3 4" key="1">
    <citation type="submission" date="2019-02" db="EMBL/GenBank/DDBJ databases">
        <title>Genomic Encyclopedia of Type Strains, Phase IV (KMG-IV): sequencing the most valuable type-strain genomes for metagenomic binning, comparative biology and taxonomic classification.</title>
        <authorList>
            <person name="Goeker M."/>
        </authorList>
    </citation>
    <scope>NUCLEOTIDE SEQUENCE [LARGE SCALE GENOMIC DNA]</scope>
    <source>
        <strain evidence="3 4">DSM 101727</strain>
    </source>
</reference>
<dbReference type="GO" id="GO:0005576">
    <property type="term" value="C:extracellular region"/>
    <property type="evidence" value="ECO:0007669"/>
    <property type="project" value="TreeGrafter"/>
</dbReference>
<gene>
    <name evidence="3" type="ORF">EV193_1223</name>
</gene>
<dbReference type="PANTHER" id="PTHR33371:SF16">
    <property type="entry name" value="MCE-FAMILY PROTEIN MCE3F"/>
    <property type="match status" value="1"/>
</dbReference>
<dbReference type="PANTHER" id="PTHR33371">
    <property type="entry name" value="INTERMEMBRANE PHOSPHOLIPID TRANSPORT SYSTEM BINDING PROTEIN MLAD-RELATED"/>
    <property type="match status" value="1"/>
</dbReference>
<proteinExistence type="predicted"/>
<accession>A0A4Q7KAR1</accession>
<evidence type="ECO:0000313" key="4">
    <source>
        <dbReference type="Proteomes" id="UP000294257"/>
    </source>
</evidence>
<evidence type="ECO:0000259" key="2">
    <source>
        <dbReference type="Pfam" id="PF11887"/>
    </source>
</evidence>
<dbReference type="NCBIfam" id="TIGR00996">
    <property type="entry name" value="Mtu_fam_mce"/>
    <property type="match status" value="1"/>
</dbReference>
<feature type="domain" description="Mce/MlaD" evidence="1">
    <location>
        <begin position="39"/>
        <end position="114"/>
    </location>
</feature>
<name>A0A4Q7KAR1_9PSEU</name>
<sequence>MLTKLVRIQVVIFTVIGLLGVSYVGAQYAGLGSIFGASGYTVKVRLTDSGGIFTGAEVTYRGVAIGRVGELRLTDSGVEVDANITDDDQKVPDDLDAVVTNRSAVGEQYLDLRPRRDGEPYLTEGSTVDSRRTALPLPVETVLLNLDRLVESVPKDKLRTVVDELHLATQGTGPALQALLDESARLTKVATTHLPQTTRLLVDAGLVLDTQIQVSDAIKSFATNSKLIAEQLRRSDGDLRGLIKTGPEVAKQVTAVLSETGPNLGALMANLVTTSTVLLARQGGMEQLLITAPAAVDAASNVIRADGAHFGLATTFFDPMPCVYGSTRYRNGLDTSPAPFNTNARC</sequence>
<dbReference type="AlphaFoldDB" id="A0A4Q7KAR1"/>
<dbReference type="Pfam" id="PF11887">
    <property type="entry name" value="Mce4_CUP1"/>
    <property type="match status" value="1"/>
</dbReference>
<dbReference type="Proteomes" id="UP000294257">
    <property type="component" value="Unassembled WGS sequence"/>
</dbReference>
<organism evidence="3 4">
    <name type="scientific">Herbihabitans rhizosphaerae</name>
    <dbReference type="NCBI Taxonomy" id="1872711"/>
    <lineage>
        <taxon>Bacteria</taxon>
        <taxon>Bacillati</taxon>
        <taxon>Actinomycetota</taxon>
        <taxon>Actinomycetes</taxon>
        <taxon>Pseudonocardiales</taxon>
        <taxon>Pseudonocardiaceae</taxon>
        <taxon>Herbihabitans</taxon>
    </lineage>
</organism>
<comment type="caution">
    <text evidence="3">The sequence shown here is derived from an EMBL/GenBank/DDBJ whole genome shotgun (WGS) entry which is preliminary data.</text>
</comment>
<dbReference type="InterPro" id="IPR005693">
    <property type="entry name" value="Mce"/>
</dbReference>
<evidence type="ECO:0000259" key="1">
    <source>
        <dbReference type="Pfam" id="PF02470"/>
    </source>
</evidence>
<dbReference type="RefSeq" id="WP_130348894.1">
    <property type="nucleotide sequence ID" value="NZ_SGWQ01000022.1"/>
</dbReference>
<dbReference type="InterPro" id="IPR024516">
    <property type="entry name" value="Mce_C"/>
</dbReference>
<evidence type="ECO:0000313" key="3">
    <source>
        <dbReference type="EMBL" id="RZS29433.1"/>
    </source>
</evidence>